<proteinExistence type="predicted"/>
<reference evidence="2" key="1">
    <citation type="submission" date="2016-02" db="EMBL/GenBank/DDBJ databases">
        <authorList>
            <person name="Rodrigo-Torres Lidia"/>
            <person name="Arahal R.David."/>
        </authorList>
    </citation>
    <scope>NUCLEOTIDE SEQUENCE [LARGE SCALE GENOMIC DNA]</scope>
    <source>
        <strain evidence="2">CECT 8713</strain>
    </source>
</reference>
<evidence type="ECO:0000313" key="1">
    <source>
        <dbReference type="EMBL" id="CZF87054.1"/>
    </source>
</evidence>
<accession>A0A128FLA5</accession>
<protein>
    <submittedName>
        <fullName evidence="1">Uncharacterized protein</fullName>
    </submittedName>
</protein>
<name>A0A128FLA5_9GAMM</name>
<evidence type="ECO:0000313" key="2">
    <source>
        <dbReference type="Proteomes" id="UP000073601"/>
    </source>
</evidence>
<organism evidence="1 2">
    <name type="scientific">Grimontia marina</name>
    <dbReference type="NCBI Taxonomy" id="646534"/>
    <lineage>
        <taxon>Bacteria</taxon>
        <taxon>Pseudomonadati</taxon>
        <taxon>Pseudomonadota</taxon>
        <taxon>Gammaproteobacteria</taxon>
        <taxon>Vibrionales</taxon>
        <taxon>Vibrionaceae</taxon>
        <taxon>Grimontia</taxon>
    </lineage>
</organism>
<sequence>MTQLIKRSDESKEGPDINVLHRRLVEFPKAWLSMKLPPYFYALVHDAVYDLAPSFVTSDLSRFKKPHEQCEWYRATLLITYFLMDSSFKDSK</sequence>
<dbReference type="OrthoDB" id="176168at2"/>
<keyword evidence="2" id="KW-1185">Reference proteome</keyword>
<dbReference type="Proteomes" id="UP000073601">
    <property type="component" value="Unassembled WGS sequence"/>
</dbReference>
<dbReference type="RefSeq" id="WP_062715386.1">
    <property type="nucleotide sequence ID" value="NZ_CAWRCI010000123.1"/>
</dbReference>
<dbReference type="AlphaFoldDB" id="A0A128FLA5"/>
<gene>
    <name evidence="1" type="ORF">GMA8713_05097</name>
</gene>
<dbReference type="EMBL" id="FIZY01000123">
    <property type="protein sequence ID" value="CZF87054.1"/>
    <property type="molecule type" value="Genomic_DNA"/>
</dbReference>